<reference evidence="2" key="1">
    <citation type="submission" date="2016-10" db="EMBL/GenBank/DDBJ databases">
        <title>CRISPR-Cas defence system in Roseofilum reptotaenium: evidence of a bacteriophage-cyanobacterium arms race in the coral black band disease.</title>
        <authorList>
            <person name="Buerger P."/>
            <person name="Wood-Charlson E.M."/>
            <person name="Weynberg K.D."/>
            <person name="Willis B."/>
            <person name="Van Oppen M.J."/>
        </authorList>
    </citation>
    <scope>NUCLEOTIDE SEQUENCE [LARGE SCALE GENOMIC DNA]</scope>
    <source>
        <strain evidence="2">AO1-A</strain>
    </source>
</reference>
<dbReference type="SUPFAM" id="SSF52540">
    <property type="entry name" value="P-loop containing nucleoside triphosphate hydrolases"/>
    <property type="match status" value="1"/>
</dbReference>
<proteinExistence type="predicted"/>
<dbReference type="EMBL" id="MLAW01000038">
    <property type="protein sequence ID" value="OJJ24079.1"/>
    <property type="molecule type" value="Genomic_DNA"/>
</dbReference>
<evidence type="ECO:0000313" key="3">
    <source>
        <dbReference type="Proteomes" id="UP000183940"/>
    </source>
</evidence>
<protein>
    <recommendedName>
        <fullName evidence="1">Orc1-like AAA ATPase domain-containing protein</fullName>
    </recommendedName>
</protein>
<sequence>MTGQRRRDTCCLTEQGYKKIWKVILEEFEQKPTLQELSAFIGADSNEQHGGRPLSADTISKIINRKRKTDRTSIVTLFQPFGLTLSDDDITYDDPPILSNSDYSNRITLRSELSGCRMQNLPPQHNQFVGREEQLCELMKYLSPNYPAPIIEVNGIAGVGKTALVLEAAYLCLEYRERGKTAYHPLSQRLQCEIPRFEAIIFTSAKQEFLLDTIQDRLSPQRNLQAIYRKIVTTLEEPAILHDSDNRRHIEKIYNKFREVGRTLLIVDNLETIQDRKRVLSFIYELPNAKTIYTTREKASDMFQPISLKSLSREDSLKLINQQLELRKKGLNHQQKEKLYEVTSGIPLAIIYSIGRFSSYCSIETILKQLKDANNHLSHFCFSKSIDDIKEIDRVQNLDAYKLFMSISIFYKSPSFNALIKVTGLTEKPRPQIEKSIESLINFSLIYDLEGRFFMLPLTREYAYAELEKNIYFKKQLICRWMRFYLNFAARIDSCKSKDERFSHGYRQLAEEWDNLLHVLRFCKEDKTQDTDRYEYIKELWFYLENYANLRGHWKDRVYWLKWIINKSRERGEHPVKIRAMTHLARTLLLMGGDNFIEAETILLDAWEQRHYADYATLDYLTNHLAGLYTRLERYQEAHRWLDEEQKLFDQHKAKLSKYDDYCMYKIYIDRERAEVYFCQQNHDKAKQMCDSVITLSKAIKHRRNENYANKILADIYIRENHLEEAECLLKTGFEEVKAHDDKRRIAYYETSFALLEKAKGDFKKAESYIVKAMTNFDYLGMIFDFEKAKLINHDIQEKLKQRNS</sequence>
<dbReference type="PANTHER" id="PTHR47691">
    <property type="entry name" value="REGULATOR-RELATED"/>
    <property type="match status" value="1"/>
</dbReference>
<dbReference type="Pfam" id="PF13191">
    <property type="entry name" value="AAA_16"/>
    <property type="match status" value="1"/>
</dbReference>
<evidence type="ECO:0000259" key="1">
    <source>
        <dbReference type="Pfam" id="PF13191"/>
    </source>
</evidence>
<gene>
    <name evidence="2" type="ORF">BI308_18555</name>
</gene>
<comment type="caution">
    <text evidence="2">The sequence shown here is derived from an EMBL/GenBank/DDBJ whole genome shotgun (WGS) entry which is preliminary data.</text>
</comment>
<dbReference type="Proteomes" id="UP000183940">
    <property type="component" value="Unassembled WGS sequence"/>
</dbReference>
<accession>A0A1L9QN53</accession>
<organism evidence="2 3">
    <name type="scientific">Roseofilum reptotaenium AO1-A</name>
    <dbReference type="NCBI Taxonomy" id="1925591"/>
    <lineage>
        <taxon>Bacteria</taxon>
        <taxon>Bacillati</taxon>
        <taxon>Cyanobacteriota</taxon>
        <taxon>Cyanophyceae</taxon>
        <taxon>Desertifilales</taxon>
        <taxon>Desertifilaceae</taxon>
        <taxon>Roseofilum</taxon>
    </lineage>
</organism>
<dbReference type="InterPro" id="IPR041664">
    <property type="entry name" value="AAA_16"/>
</dbReference>
<dbReference type="InterPro" id="IPR011990">
    <property type="entry name" value="TPR-like_helical_dom_sf"/>
</dbReference>
<dbReference type="STRING" id="1925591.BI308_18555"/>
<name>A0A1L9QN53_9CYAN</name>
<dbReference type="PANTHER" id="PTHR47691:SF3">
    <property type="entry name" value="HTH-TYPE TRANSCRIPTIONAL REGULATOR RV0890C-RELATED"/>
    <property type="match status" value="1"/>
</dbReference>
<dbReference type="Gene3D" id="1.25.40.10">
    <property type="entry name" value="Tetratricopeptide repeat domain"/>
    <property type="match status" value="1"/>
</dbReference>
<dbReference type="AlphaFoldDB" id="A0A1L9QN53"/>
<dbReference type="InterPro" id="IPR027417">
    <property type="entry name" value="P-loop_NTPase"/>
</dbReference>
<dbReference type="Gene3D" id="3.40.50.300">
    <property type="entry name" value="P-loop containing nucleotide triphosphate hydrolases"/>
    <property type="match status" value="1"/>
</dbReference>
<evidence type="ECO:0000313" key="2">
    <source>
        <dbReference type="EMBL" id="OJJ24079.1"/>
    </source>
</evidence>
<feature type="domain" description="Orc1-like AAA ATPase" evidence="1">
    <location>
        <begin position="127"/>
        <end position="278"/>
    </location>
</feature>
<dbReference type="SUPFAM" id="SSF48452">
    <property type="entry name" value="TPR-like"/>
    <property type="match status" value="1"/>
</dbReference>
<keyword evidence="3" id="KW-1185">Reference proteome</keyword>